<sequence>MKDDAKQALIDYHRELVSKKVCSQKLADLVMLAQFSGLP</sequence>
<evidence type="ECO:0000313" key="1">
    <source>
        <dbReference type="EMBL" id="KKL73909.1"/>
    </source>
</evidence>
<dbReference type="AlphaFoldDB" id="A0A0F9EIT0"/>
<gene>
    <name evidence="1" type="ORF">LCGC14_2070120</name>
</gene>
<protein>
    <submittedName>
        <fullName evidence="1">Uncharacterized protein</fullName>
    </submittedName>
</protein>
<comment type="caution">
    <text evidence="1">The sequence shown here is derived from an EMBL/GenBank/DDBJ whole genome shotgun (WGS) entry which is preliminary data.</text>
</comment>
<dbReference type="EMBL" id="LAZR01024818">
    <property type="protein sequence ID" value="KKL73909.1"/>
    <property type="molecule type" value="Genomic_DNA"/>
</dbReference>
<organism evidence="1">
    <name type="scientific">marine sediment metagenome</name>
    <dbReference type="NCBI Taxonomy" id="412755"/>
    <lineage>
        <taxon>unclassified sequences</taxon>
        <taxon>metagenomes</taxon>
        <taxon>ecological metagenomes</taxon>
    </lineage>
</organism>
<proteinExistence type="predicted"/>
<name>A0A0F9EIT0_9ZZZZ</name>
<feature type="non-terminal residue" evidence="1">
    <location>
        <position position="39"/>
    </location>
</feature>
<accession>A0A0F9EIT0</accession>
<reference evidence="1" key="1">
    <citation type="journal article" date="2015" name="Nature">
        <title>Complex archaea that bridge the gap between prokaryotes and eukaryotes.</title>
        <authorList>
            <person name="Spang A."/>
            <person name="Saw J.H."/>
            <person name="Jorgensen S.L."/>
            <person name="Zaremba-Niedzwiedzka K."/>
            <person name="Martijn J."/>
            <person name="Lind A.E."/>
            <person name="van Eijk R."/>
            <person name="Schleper C."/>
            <person name="Guy L."/>
            <person name="Ettema T.J."/>
        </authorList>
    </citation>
    <scope>NUCLEOTIDE SEQUENCE</scope>
</reference>